<dbReference type="Proteomes" id="UP000824533">
    <property type="component" value="Linkage Group LG15"/>
</dbReference>
<protein>
    <submittedName>
        <fullName evidence="1">Uncharacterized protein</fullName>
    </submittedName>
</protein>
<evidence type="ECO:0000313" key="2">
    <source>
        <dbReference type="Proteomes" id="UP000824533"/>
    </source>
</evidence>
<comment type="caution">
    <text evidence="1">The sequence shown here is derived from an EMBL/GenBank/DDBJ whole genome shotgun (WGS) entry which is preliminary data.</text>
</comment>
<reference evidence="1 2" key="1">
    <citation type="journal article" date="2021" name="Front. Genet.">
        <title>Chromosome-Level Genome Assembly Reveals Significant Gene Expansion in the Toll and IMD Signaling Pathways of Dendrolimus kikuchii.</title>
        <authorList>
            <person name="Zhou J."/>
            <person name="Wu P."/>
            <person name="Xiong Z."/>
            <person name="Liu N."/>
            <person name="Zhao N."/>
            <person name="Ji M."/>
            <person name="Qiu Y."/>
            <person name="Yang B."/>
        </authorList>
    </citation>
    <scope>NUCLEOTIDE SEQUENCE [LARGE SCALE GENOMIC DNA]</scope>
    <source>
        <strain evidence="1">Ann1</strain>
    </source>
</reference>
<gene>
    <name evidence="1" type="ORF">K1T71_008756</name>
</gene>
<keyword evidence="2" id="KW-1185">Reference proteome</keyword>
<sequence>MFYKDNENVTSIPFEEYNKQSNEAENKEQEIEIYFDNLDKNISRQQAQQDNAIVNSTEAENNELFHDTEIEDNDESLNDPNDTREEDMNIEATSNDPEERRTYNLRDRSQIDLPKNFEDYVMAVMDVDNETEPQTFKDAMNIWPKCWKITHHFELIKDVMEDIPPFSNTPTWQNCVHCPRLIFDSATEFERHILDKHSIKEGSIILCQYGQNGMCSALQFGDLRKAGFKYHVREYHLYSKESSEDWTFYSSSQNLPAVLNDPNKGKQGNFFTKTWGDSFVDKVEIYPSPYLPQITLSHFEAYCKKIAKKYRRHCRLKDTPISNKTPVLDNLCEVPGIFYEQSLPLYKPSIFSKVFPSLSSSGDPSIAIRSLQETLSTYLDIIEMKISKQVAQKSDAFFHAMLSHDTIMEQMAKAVYTVRETRENINQVKGNLTESPLNLIGLTRINRNMTNVYELLKLIGTVQQTQPMIQLLLSTSDYVAALDLISSTQKVLSSRLSGIQAFRHLSPQLTEMKRLIHKMLSNEFLRFIVSDLNRPPADLTDIPERDKILSIVSGILRLKEFDFIDTFRIEAMTSIQATIKQCVIEIVSERDGNTEIVLRGSNADSAWLLCNEGITFLQKVTPHLMNLFRRILSLYNLILEISQMEEITGNDSEEIWTQTESNIIEEKLKKMIVSLLDYCHERCANLIVTKTDKDFIFSDMSHLSNLSQLIENFCEESENITGYCSNAMRLALRSFAMKYIQNLHSERRSQLTAVINTERWKTADVPYGLQRGINYVCDLREIPPINLLEDHNGKPDAKYLVINKVDYAVVATVQLLLKILLEYCDATKQSPIIVQYLVHCMLELVRLFNSRCCQLVLGAGAIQSAGLKTISTSNLALVSRSLQVVLWFLPILKSLLENLHTKELSLNGFTNIESDIISHKQEIENKICLIVSNMLASQLSGWDAKPPVPSQTFRNISKHLVKLHEALIDILPIDQIRFIYKKVHDNFKDKLREQLIKMNIVANGSPQHGVVTSELTFYLQTLKTLRVVNDNDADDNILYDVWLS</sequence>
<dbReference type="EMBL" id="CM034401">
    <property type="protein sequence ID" value="KAJ0175597.1"/>
    <property type="molecule type" value="Genomic_DNA"/>
</dbReference>
<organism evidence="1 2">
    <name type="scientific">Dendrolimus kikuchii</name>
    <dbReference type="NCBI Taxonomy" id="765133"/>
    <lineage>
        <taxon>Eukaryota</taxon>
        <taxon>Metazoa</taxon>
        <taxon>Ecdysozoa</taxon>
        <taxon>Arthropoda</taxon>
        <taxon>Hexapoda</taxon>
        <taxon>Insecta</taxon>
        <taxon>Pterygota</taxon>
        <taxon>Neoptera</taxon>
        <taxon>Endopterygota</taxon>
        <taxon>Lepidoptera</taxon>
        <taxon>Glossata</taxon>
        <taxon>Ditrysia</taxon>
        <taxon>Bombycoidea</taxon>
        <taxon>Lasiocampidae</taxon>
        <taxon>Dendrolimus</taxon>
    </lineage>
</organism>
<evidence type="ECO:0000313" key="1">
    <source>
        <dbReference type="EMBL" id="KAJ0175597.1"/>
    </source>
</evidence>
<proteinExistence type="predicted"/>
<accession>A0ACC1CWV4</accession>
<name>A0ACC1CWV4_9NEOP</name>